<feature type="non-terminal residue" evidence="4">
    <location>
        <position position="76"/>
    </location>
</feature>
<dbReference type="Gene3D" id="1.25.40.20">
    <property type="entry name" value="Ankyrin repeat-containing domain"/>
    <property type="match status" value="1"/>
</dbReference>
<proteinExistence type="predicted"/>
<keyword evidence="1" id="KW-0677">Repeat</keyword>
<dbReference type="InterPro" id="IPR002110">
    <property type="entry name" value="Ankyrin_rpt"/>
</dbReference>
<sequence length="76" mass="8284">LHAAAYGDVDVMRLLLDEGADVNAVDAQRETALHLACVGRHVEAARLLTKYGALWSAVNDDNQTPVQLAPPEFMRL</sequence>
<dbReference type="InterPro" id="IPR036770">
    <property type="entry name" value="Ankyrin_rpt-contain_sf"/>
</dbReference>
<dbReference type="GeneID" id="9626844"/>
<protein>
    <submittedName>
        <fullName evidence="4">Uncharacterized protein</fullName>
    </submittedName>
</protein>
<dbReference type="OrthoDB" id="531244at2759"/>
<dbReference type="SMART" id="SM00248">
    <property type="entry name" value="ANK"/>
    <property type="match status" value="2"/>
</dbReference>
<feature type="repeat" description="ANK" evidence="3">
    <location>
        <begin position="28"/>
        <end position="60"/>
    </location>
</feature>
<organism evidence="5">
    <name type="scientific">Volvox carteri f. nagariensis</name>
    <dbReference type="NCBI Taxonomy" id="3068"/>
    <lineage>
        <taxon>Eukaryota</taxon>
        <taxon>Viridiplantae</taxon>
        <taxon>Chlorophyta</taxon>
        <taxon>core chlorophytes</taxon>
        <taxon>Chlorophyceae</taxon>
        <taxon>CS clade</taxon>
        <taxon>Chlamydomonadales</taxon>
        <taxon>Volvocaceae</taxon>
        <taxon>Volvox</taxon>
    </lineage>
</organism>
<feature type="repeat" description="ANK" evidence="3">
    <location>
        <begin position="1"/>
        <end position="27"/>
    </location>
</feature>
<evidence type="ECO:0000256" key="2">
    <source>
        <dbReference type="ARBA" id="ARBA00023043"/>
    </source>
</evidence>
<dbReference type="SUPFAM" id="SSF48403">
    <property type="entry name" value="Ankyrin repeat"/>
    <property type="match status" value="1"/>
</dbReference>
<dbReference type="STRING" id="3068.D8UFF5"/>
<dbReference type="Proteomes" id="UP000001058">
    <property type="component" value="Unassembled WGS sequence"/>
</dbReference>
<evidence type="ECO:0000313" key="4">
    <source>
        <dbReference type="EMBL" id="EFJ41602.1"/>
    </source>
</evidence>
<name>D8UFF5_VOLCA</name>
<dbReference type="EMBL" id="GL378393">
    <property type="protein sequence ID" value="EFJ41602.1"/>
    <property type="molecule type" value="Genomic_DNA"/>
</dbReference>
<dbReference type="RefSeq" id="XP_002957393.1">
    <property type="nucleotide sequence ID" value="XM_002957347.1"/>
</dbReference>
<evidence type="ECO:0000313" key="5">
    <source>
        <dbReference type="Proteomes" id="UP000001058"/>
    </source>
</evidence>
<gene>
    <name evidence="4" type="ORF">VOLCADRAFT_36100</name>
</gene>
<accession>D8UFF5</accession>
<dbReference type="PANTHER" id="PTHR24171">
    <property type="entry name" value="ANKYRIN REPEAT DOMAIN-CONTAINING PROTEIN 39-RELATED"/>
    <property type="match status" value="1"/>
</dbReference>
<keyword evidence="2 3" id="KW-0040">ANK repeat</keyword>
<reference evidence="4 5" key="1">
    <citation type="journal article" date="2010" name="Science">
        <title>Genomic analysis of organismal complexity in the multicellular green alga Volvox carteri.</title>
        <authorList>
            <person name="Prochnik S.E."/>
            <person name="Umen J."/>
            <person name="Nedelcu A.M."/>
            <person name="Hallmann A."/>
            <person name="Miller S.M."/>
            <person name="Nishii I."/>
            <person name="Ferris P."/>
            <person name="Kuo A."/>
            <person name="Mitros T."/>
            <person name="Fritz-Laylin L.K."/>
            <person name="Hellsten U."/>
            <person name="Chapman J."/>
            <person name="Simakov O."/>
            <person name="Rensing S.A."/>
            <person name="Terry A."/>
            <person name="Pangilinan J."/>
            <person name="Kapitonov V."/>
            <person name="Jurka J."/>
            <person name="Salamov A."/>
            <person name="Shapiro H."/>
            <person name="Schmutz J."/>
            <person name="Grimwood J."/>
            <person name="Lindquist E."/>
            <person name="Lucas S."/>
            <person name="Grigoriev I.V."/>
            <person name="Schmitt R."/>
            <person name="Kirk D."/>
            <person name="Rokhsar D.S."/>
        </authorList>
    </citation>
    <scope>NUCLEOTIDE SEQUENCE [LARGE SCALE GENOMIC DNA]</scope>
    <source>
        <strain evidence="5">f. Nagariensis / Eve</strain>
    </source>
</reference>
<evidence type="ECO:0000256" key="3">
    <source>
        <dbReference type="PROSITE-ProRule" id="PRU00023"/>
    </source>
</evidence>
<dbReference type="KEGG" id="vcn:VOLCADRAFT_36100"/>
<dbReference type="Pfam" id="PF12796">
    <property type="entry name" value="Ank_2"/>
    <property type="match status" value="1"/>
</dbReference>
<dbReference type="PROSITE" id="PS50297">
    <property type="entry name" value="ANK_REP_REGION"/>
    <property type="match status" value="1"/>
</dbReference>
<evidence type="ECO:0000256" key="1">
    <source>
        <dbReference type="ARBA" id="ARBA00022737"/>
    </source>
</evidence>
<keyword evidence="5" id="KW-1185">Reference proteome</keyword>
<dbReference type="InParanoid" id="D8UFF5"/>
<dbReference type="PROSITE" id="PS50088">
    <property type="entry name" value="ANK_REPEAT"/>
    <property type="match status" value="2"/>
</dbReference>
<feature type="non-terminal residue" evidence="4">
    <location>
        <position position="1"/>
    </location>
</feature>
<dbReference type="AlphaFoldDB" id="D8UFF5"/>